<reference evidence="2 3" key="1">
    <citation type="submission" date="2024-04" db="EMBL/GenBank/DDBJ databases">
        <authorList>
            <person name="Fracassetti M."/>
        </authorList>
    </citation>
    <scope>NUCLEOTIDE SEQUENCE [LARGE SCALE GENOMIC DNA]</scope>
</reference>
<gene>
    <name evidence="2" type="ORF">LTRI10_LOCUS3013</name>
</gene>
<feature type="region of interest" description="Disordered" evidence="1">
    <location>
        <begin position="85"/>
        <end position="111"/>
    </location>
</feature>
<organism evidence="2 3">
    <name type="scientific">Linum trigynum</name>
    <dbReference type="NCBI Taxonomy" id="586398"/>
    <lineage>
        <taxon>Eukaryota</taxon>
        <taxon>Viridiplantae</taxon>
        <taxon>Streptophyta</taxon>
        <taxon>Embryophyta</taxon>
        <taxon>Tracheophyta</taxon>
        <taxon>Spermatophyta</taxon>
        <taxon>Magnoliopsida</taxon>
        <taxon>eudicotyledons</taxon>
        <taxon>Gunneridae</taxon>
        <taxon>Pentapetalae</taxon>
        <taxon>rosids</taxon>
        <taxon>fabids</taxon>
        <taxon>Malpighiales</taxon>
        <taxon>Linaceae</taxon>
        <taxon>Linum</taxon>
    </lineage>
</organism>
<accession>A0AAV2CGD4</accession>
<evidence type="ECO:0000256" key="1">
    <source>
        <dbReference type="SAM" id="MobiDB-lite"/>
    </source>
</evidence>
<evidence type="ECO:0000313" key="3">
    <source>
        <dbReference type="Proteomes" id="UP001497516"/>
    </source>
</evidence>
<protein>
    <submittedName>
        <fullName evidence="2">Uncharacterized protein</fullName>
    </submittedName>
</protein>
<dbReference type="AlphaFoldDB" id="A0AAV2CGD4"/>
<sequence>MYQSIGAFPLPPSGTTLTFRFCRRHLGLIESLPWKDGGQQEKIKRMPWIRGSRWKVMFGMEDGGRQTADDMDGWTCCKGGGDIPCASSSSDEQPTRRVGGNPTATLPDVSDRRRVLQSRESDCYLEKIRRILDLEEQSTLSPSNKIAPSQLVFNYY</sequence>
<dbReference type="Proteomes" id="UP001497516">
    <property type="component" value="Chromosome 1"/>
</dbReference>
<name>A0AAV2CGD4_9ROSI</name>
<keyword evidence="3" id="KW-1185">Reference proteome</keyword>
<evidence type="ECO:0000313" key="2">
    <source>
        <dbReference type="EMBL" id="CAL1355241.1"/>
    </source>
</evidence>
<dbReference type="EMBL" id="OZ034813">
    <property type="protein sequence ID" value="CAL1355241.1"/>
    <property type="molecule type" value="Genomic_DNA"/>
</dbReference>
<proteinExistence type="predicted"/>